<dbReference type="EMBL" id="HE663493">
    <property type="protein sequence ID" value="CCG07042.1"/>
    <property type="molecule type" value="Genomic_DNA"/>
</dbReference>
<dbReference type="Proteomes" id="UP000033220">
    <property type="component" value="Chromosome DSM 122"/>
</dbReference>
<dbReference type="OrthoDB" id="7359167at2"/>
<dbReference type="AlphaFoldDB" id="H6SNX0"/>
<evidence type="ECO:0000313" key="2">
    <source>
        <dbReference type="Proteomes" id="UP000033220"/>
    </source>
</evidence>
<protein>
    <submittedName>
        <fullName evidence="1">Uncharacterized protein</fullName>
    </submittedName>
</protein>
<dbReference type="RefSeq" id="WP_014413682.1">
    <property type="nucleotide sequence ID" value="NC_017059.1"/>
</dbReference>
<proteinExistence type="predicted"/>
<keyword evidence="2" id="KW-1185">Reference proteome</keyword>
<evidence type="ECO:0000313" key="1">
    <source>
        <dbReference type="EMBL" id="CCG07042.1"/>
    </source>
</evidence>
<organism evidence="1 2">
    <name type="scientific">Pararhodospirillum photometricum DSM 122</name>
    <dbReference type="NCBI Taxonomy" id="1150469"/>
    <lineage>
        <taxon>Bacteria</taxon>
        <taxon>Pseudomonadati</taxon>
        <taxon>Pseudomonadota</taxon>
        <taxon>Alphaproteobacteria</taxon>
        <taxon>Rhodospirillales</taxon>
        <taxon>Rhodospirillaceae</taxon>
        <taxon>Pararhodospirillum</taxon>
    </lineage>
</organism>
<dbReference type="HOGENOM" id="CLU_1668056_0_0_5"/>
<sequence>MRRVVGGGLGMTLGLVLIQGAQAGPLDPKTFAQLDAVPDRLAACAAGDSAAEDSGDPERLKTVMATEIVCLRALAVEVASTFYPADAFGPGGLKAVLGQLDEPLSRVFNAVQTKPQACAPACDPFYAVQAQDMTRRFLTTLILDMTERLKDDSPLHSQ</sequence>
<dbReference type="eggNOG" id="ENOG502ZXQK">
    <property type="taxonomic scope" value="Bacteria"/>
</dbReference>
<accession>H6SNX0</accession>
<name>H6SNX0_PARPM</name>
<gene>
    <name evidence="1" type="ORF">RSPPHO_00416</name>
</gene>
<dbReference type="KEGG" id="rpm:RSPPHO_00416"/>
<dbReference type="STRING" id="1150469.RSPPHO_00416"/>
<dbReference type="PATRIC" id="fig|1150469.3.peg.483"/>
<reference evidence="1 2" key="1">
    <citation type="submission" date="2012-02" db="EMBL/GenBank/DDBJ databases">
        <title>Shotgun genome sequence of Phaeospirillum photometricum DSM 122.</title>
        <authorList>
            <person name="Duquesne K."/>
            <person name="Sturgis J."/>
        </authorList>
    </citation>
    <scope>NUCLEOTIDE SEQUENCE [LARGE SCALE GENOMIC DNA]</scope>
    <source>
        <strain evidence="2">DSM122</strain>
    </source>
</reference>